<dbReference type="AlphaFoldDB" id="A0A2J6PW83"/>
<evidence type="ECO:0000313" key="10">
    <source>
        <dbReference type="Proteomes" id="UP000235672"/>
    </source>
</evidence>
<evidence type="ECO:0000256" key="1">
    <source>
        <dbReference type="ARBA" id="ARBA00022723"/>
    </source>
</evidence>
<dbReference type="GO" id="GO:0003677">
    <property type="term" value="F:DNA binding"/>
    <property type="evidence" value="ECO:0007669"/>
    <property type="project" value="UniProtKB-KW"/>
</dbReference>
<keyword evidence="4" id="KW-0238">DNA-binding</keyword>
<feature type="region of interest" description="Disordered" evidence="7">
    <location>
        <begin position="68"/>
        <end position="87"/>
    </location>
</feature>
<dbReference type="GO" id="GO:0000981">
    <property type="term" value="F:DNA-binding transcription factor activity, RNA polymerase II-specific"/>
    <property type="evidence" value="ECO:0007669"/>
    <property type="project" value="InterPro"/>
</dbReference>
<keyword evidence="3" id="KW-0805">Transcription regulation</keyword>
<evidence type="ECO:0000256" key="4">
    <source>
        <dbReference type="ARBA" id="ARBA00023125"/>
    </source>
</evidence>
<dbReference type="Pfam" id="PF00172">
    <property type="entry name" value="Zn_clus"/>
    <property type="match status" value="1"/>
</dbReference>
<protein>
    <recommendedName>
        <fullName evidence="8">Zn(2)-C6 fungal-type domain-containing protein</fullName>
    </recommendedName>
</protein>
<feature type="domain" description="Zn(2)-C6 fungal-type" evidence="8">
    <location>
        <begin position="36"/>
        <end position="64"/>
    </location>
</feature>
<proteinExistence type="predicted"/>
<evidence type="ECO:0000256" key="5">
    <source>
        <dbReference type="ARBA" id="ARBA00023163"/>
    </source>
</evidence>
<feature type="compositionally biased region" description="Polar residues" evidence="7">
    <location>
        <begin position="74"/>
        <end position="87"/>
    </location>
</feature>
<keyword evidence="1" id="KW-0479">Metal-binding</keyword>
<gene>
    <name evidence="9" type="ORF">NA56DRAFT_751577</name>
</gene>
<dbReference type="Proteomes" id="UP000235672">
    <property type="component" value="Unassembled WGS sequence"/>
</dbReference>
<evidence type="ECO:0000256" key="7">
    <source>
        <dbReference type="SAM" id="MobiDB-lite"/>
    </source>
</evidence>
<dbReference type="EMBL" id="KZ613495">
    <property type="protein sequence ID" value="PMD18285.1"/>
    <property type="molecule type" value="Genomic_DNA"/>
</dbReference>
<dbReference type="InterPro" id="IPR052360">
    <property type="entry name" value="Transcr_Regulatory_Proteins"/>
</dbReference>
<evidence type="ECO:0000313" key="9">
    <source>
        <dbReference type="EMBL" id="PMD18285.1"/>
    </source>
</evidence>
<dbReference type="PROSITE" id="PS50048">
    <property type="entry name" value="ZN2_CY6_FUNGAL_2"/>
    <property type="match status" value="1"/>
</dbReference>
<feature type="region of interest" description="Disordered" evidence="7">
    <location>
        <begin position="1"/>
        <end position="36"/>
    </location>
</feature>
<dbReference type="PANTHER" id="PTHR36206:SF4">
    <property type="entry name" value="HYPOTHETICAL CONSERVED PROTEIN (EUROFUNG)-RELATED"/>
    <property type="match status" value="1"/>
</dbReference>
<reference evidence="9 10" key="1">
    <citation type="submission" date="2016-05" db="EMBL/GenBank/DDBJ databases">
        <title>A degradative enzymes factory behind the ericoid mycorrhizal symbiosis.</title>
        <authorList>
            <consortium name="DOE Joint Genome Institute"/>
            <person name="Martino E."/>
            <person name="Morin E."/>
            <person name="Grelet G."/>
            <person name="Kuo A."/>
            <person name="Kohler A."/>
            <person name="Daghino S."/>
            <person name="Barry K."/>
            <person name="Choi C."/>
            <person name="Cichocki N."/>
            <person name="Clum A."/>
            <person name="Copeland A."/>
            <person name="Hainaut M."/>
            <person name="Haridas S."/>
            <person name="Labutti K."/>
            <person name="Lindquist E."/>
            <person name="Lipzen A."/>
            <person name="Khouja H.-R."/>
            <person name="Murat C."/>
            <person name="Ohm R."/>
            <person name="Olson A."/>
            <person name="Spatafora J."/>
            <person name="Veneault-Fourrey C."/>
            <person name="Henrissat B."/>
            <person name="Grigoriev I."/>
            <person name="Martin F."/>
            <person name="Perotto S."/>
        </authorList>
    </citation>
    <scope>NUCLEOTIDE SEQUENCE [LARGE SCALE GENOMIC DNA]</scope>
    <source>
        <strain evidence="9 10">UAMH 7357</strain>
    </source>
</reference>
<dbReference type="GO" id="GO:0008270">
    <property type="term" value="F:zinc ion binding"/>
    <property type="evidence" value="ECO:0007669"/>
    <property type="project" value="InterPro"/>
</dbReference>
<dbReference type="SMART" id="SM00066">
    <property type="entry name" value="GAL4"/>
    <property type="match status" value="1"/>
</dbReference>
<dbReference type="InterPro" id="IPR036864">
    <property type="entry name" value="Zn2-C6_fun-type_DNA-bd_sf"/>
</dbReference>
<dbReference type="PROSITE" id="PS00463">
    <property type="entry name" value="ZN2_CY6_FUNGAL_1"/>
    <property type="match status" value="1"/>
</dbReference>
<keyword evidence="10" id="KW-1185">Reference proteome</keyword>
<dbReference type="CDD" id="cd00067">
    <property type="entry name" value="GAL4"/>
    <property type="match status" value="1"/>
</dbReference>
<dbReference type="SUPFAM" id="SSF57701">
    <property type="entry name" value="Zn2/Cys6 DNA-binding domain"/>
    <property type="match status" value="1"/>
</dbReference>
<organism evidence="9 10">
    <name type="scientific">Hyaloscypha hepaticicola</name>
    <dbReference type="NCBI Taxonomy" id="2082293"/>
    <lineage>
        <taxon>Eukaryota</taxon>
        <taxon>Fungi</taxon>
        <taxon>Dikarya</taxon>
        <taxon>Ascomycota</taxon>
        <taxon>Pezizomycotina</taxon>
        <taxon>Leotiomycetes</taxon>
        <taxon>Helotiales</taxon>
        <taxon>Hyaloscyphaceae</taxon>
        <taxon>Hyaloscypha</taxon>
    </lineage>
</organism>
<evidence type="ECO:0000256" key="3">
    <source>
        <dbReference type="ARBA" id="ARBA00023015"/>
    </source>
</evidence>
<sequence length="559" mass="64549">MRKVKSPLHKGTGQGRGRKEWGQPKKRRYHHKSTSGCGTCKIRRVKCDETRPYCQRCIKARLGCEGYHDKPSQERSPLSPTNRTTNQQIPPVYLSAAAVCRSPGQSMFKNEQEARYFKIFCNQTANQLTGLFSSDLWRRLVPQICEDYPPIRHAIIAIGALDPKTWRSPARSFEETARRQFAYHEYSMAIAEMRNTMSRESVELRVRLIACLVVFCFESYHYNRDSANPQVRAMSSMIEEEEEKSPNGLDVEEEILETVTELKIQSLAAYGYGKAPSEQLLLSSLNWRQSMRPDIPLEFTNMRHARSVLYLFATRQLHWAGASMYGWPWYLDPRAKGKGSVIDQIDPPQNDATPNDEWCKERNRRFLEYTAWSNAFQPLLLKIRGSKDVGEVRRANLLRISYLYAYLTMMAAMLNPHEAYYGQTARLAELLSLLKTLLEDPGNDEGFSIEAKTITPLAVVAFRFRHRALRKEAIRLLRKYPRREGLNDGCYIAGLAEWVAELEEESLSDEEEYIPYELAATVVAQKWDPLKRTADLAAVMRDRKSHDKAMIRYEATIFW</sequence>
<dbReference type="PANTHER" id="PTHR36206">
    <property type="entry name" value="ASPERCRYPTIN BIOSYNTHESIS CLUSTER-SPECIFIC TRANSCRIPTION REGULATOR ATNN-RELATED"/>
    <property type="match status" value="1"/>
</dbReference>
<keyword evidence="2" id="KW-0862">Zinc</keyword>
<dbReference type="OrthoDB" id="3598904at2759"/>
<keyword evidence="6" id="KW-0539">Nucleus</keyword>
<keyword evidence="5" id="KW-0804">Transcription</keyword>
<accession>A0A2J6PW83</accession>
<evidence type="ECO:0000256" key="6">
    <source>
        <dbReference type="ARBA" id="ARBA00023242"/>
    </source>
</evidence>
<name>A0A2J6PW83_9HELO</name>
<dbReference type="Gene3D" id="4.10.240.10">
    <property type="entry name" value="Zn(2)-C6 fungal-type DNA-binding domain"/>
    <property type="match status" value="1"/>
</dbReference>
<dbReference type="InterPro" id="IPR001138">
    <property type="entry name" value="Zn2Cys6_DnaBD"/>
</dbReference>
<evidence type="ECO:0000256" key="2">
    <source>
        <dbReference type="ARBA" id="ARBA00022833"/>
    </source>
</evidence>
<evidence type="ECO:0000259" key="8">
    <source>
        <dbReference type="PROSITE" id="PS50048"/>
    </source>
</evidence>
<feature type="compositionally biased region" description="Basic residues" evidence="7">
    <location>
        <begin position="24"/>
        <end position="33"/>
    </location>
</feature>